<name>A0A645BMG2_9ZZZZ</name>
<dbReference type="AlphaFoldDB" id="A0A645BMG2"/>
<evidence type="ECO:0000313" key="1">
    <source>
        <dbReference type="EMBL" id="MPM66670.1"/>
    </source>
</evidence>
<comment type="caution">
    <text evidence="1">The sequence shown here is derived from an EMBL/GenBank/DDBJ whole genome shotgun (WGS) entry which is preliminary data.</text>
</comment>
<reference evidence="1" key="1">
    <citation type="submission" date="2019-08" db="EMBL/GenBank/DDBJ databases">
        <authorList>
            <person name="Kucharzyk K."/>
            <person name="Murdoch R.W."/>
            <person name="Higgins S."/>
            <person name="Loffler F."/>
        </authorList>
    </citation>
    <scope>NUCLEOTIDE SEQUENCE</scope>
</reference>
<accession>A0A645BMG2</accession>
<gene>
    <name evidence="1" type="ORF">SDC9_113580</name>
</gene>
<protein>
    <submittedName>
        <fullName evidence="1">Uncharacterized protein</fullName>
    </submittedName>
</protein>
<dbReference type="EMBL" id="VSSQ01021227">
    <property type="protein sequence ID" value="MPM66670.1"/>
    <property type="molecule type" value="Genomic_DNA"/>
</dbReference>
<sequence length="65" mass="7339">MVKKKGGDHKARAAKQQKLEFLTLAQLIGRIVPGKRPDAPGIFRPDLFLLTKVLFISVQALYIHR</sequence>
<proteinExistence type="predicted"/>
<organism evidence="1">
    <name type="scientific">bioreactor metagenome</name>
    <dbReference type="NCBI Taxonomy" id="1076179"/>
    <lineage>
        <taxon>unclassified sequences</taxon>
        <taxon>metagenomes</taxon>
        <taxon>ecological metagenomes</taxon>
    </lineage>
</organism>